<protein>
    <recommendedName>
        <fullName evidence="4">DUF2520 domain-containing protein</fullName>
    </recommendedName>
</protein>
<gene>
    <name evidence="3" type="ORF">SDC9_62114</name>
</gene>
<evidence type="ECO:0000313" key="3">
    <source>
        <dbReference type="EMBL" id="MPM15742.1"/>
    </source>
</evidence>
<dbReference type="AlphaFoldDB" id="A0A644XHQ0"/>
<dbReference type="EMBL" id="VSSQ01002492">
    <property type="protein sequence ID" value="MPM15742.1"/>
    <property type="molecule type" value="Genomic_DNA"/>
</dbReference>
<dbReference type="InterPro" id="IPR008927">
    <property type="entry name" value="6-PGluconate_DH-like_C_sf"/>
</dbReference>
<dbReference type="Pfam" id="PF10727">
    <property type="entry name" value="Rossmann-like"/>
    <property type="match status" value="1"/>
</dbReference>
<evidence type="ECO:0008006" key="4">
    <source>
        <dbReference type="Google" id="ProtNLM"/>
    </source>
</evidence>
<organism evidence="3">
    <name type="scientific">bioreactor metagenome</name>
    <dbReference type="NCBI Taxonomy" id="1076179"/>
    <lineage>
        <taxon>unclassified sequences</taxon>
        <taxon>metagenomes</taxon>
        <taxon>ecological metagenomes</taxon>
    </lineage>
</organism>
<accession>A0A644XHQ0</accession>
<dbReference type="InterPro" id="IPR037108">
    <property type="entry name" value="TM1727-like_C_sf"/>
</dbReference>
<evidence type="ECO:0000259" key="2">
    <source>
        <dbReference type="Pfam" id="PF10728"/>
    </source>
</evidence>
<comment type="caution">
    <text evidence="3">The sequence shown here is derived from an EMBL/GenBank/DDBJ whole genome shotgun (WGS) entry which is preliminary data.</text>
</comment>
<evidence type="ECO:0000259" key="1">
    <source>
        <dbReference type="Pfam" id="PF10727"/>
    </source>
</evidence>
<feature type="domain" description="Putative oxidoreductase/dehydrogenase Rossmann-like" evidence="1">
    <location>
        <begin position="2"/>
        <end position="115"/>
    </location>
</feature>
<dbReference type="InterPro" id="IPR019665">
    <property type="entry name" value="OxRdtase/DH_put_Rossmann_dom"/>
</dbReference>
<dbReference type="PANTHER" id="PTHR40459">
    <property type="entry name" value="CONSERVED HYPOTHETICAL ALANINE AND LEUCINE RICH PROTEIN"/>
    <property type="match status" value="1"/>
</dbReference>
<dbReference type="InterPro" id="IPR036291">
    <property type="entry name" value="NAD(P)-bd_dom_sf"/>
</dbReference>
<dbReference type="PANTHER" id="PTHR40459:SF1">
    <property type="entry name" value="CONSERVED HYPOTHETICAL ALANINE AND LEUCINE RICH PROTEIN"/>
    <property type="match status" value="1"/>
</dbReference>
<sequence length="300" mass="33084">MRIGFFGAGKAGFTLGKYFSDKGEDVVGYWSRNPKSAEDAADFTNSMYYDSAEELIRHSDTLFLTVPDSAIGTLWDGIKNFPLKDKLVCHVSGALSSGVFSDINQTGAFGYSIHPLFAIHSKYNSHKQIEKAFFTIEGSKERMYIIRSLMDRLGNNYAIIASDKKELYHAAAVTASNHVLALLSSAQSYLVECGMTKAQAESALNPLFIGNAQNAAEVGVINALTGPVERGDLSTIKKHISCLEDFKDEDKQLYLLLALKLCDLAEKKNEGYGKNHIGIGENMRTYLREELKIEAISINI</sequence>
<dbReference type="SUPFAM" id="SSF48179">
    <property type="entry name" value="6-phosphogluconate dehydrogenase C-terminal domain-like"/>
    <property type="match status" value="1"/>
</dbReference>
<dbReference type="Pfam" id="PF10728">
    <property type="entry name" value="DUF2520"/>
    <property type="match status" value="1"/>
</dbReference>
<dbReference type="InterPro" id="IPR018931">
    <property type="entry name" value="DUF2520"/>
</dbReference>
<reference evidence="3" key="1">
    <citation type="submission" date="2019-08" db="EMBL/GenBank/DDBJ databases">
        <authorList>
            <person name="Kucharzyk K."/>
            <person name="Murdoch R.W."/>
            <person name="Higgins S."/>
            <person name="Loffler F."/>
        </authorList>
    </citation>
    <scope>NUCLEOTIDE SEQUENCE</scope>
</reference>
<proteinExistence type="predicted"/>
<name>A0A644XHQ0_9ZZZZ</name>
<dbReference type="Gene3D" id="1.10.1040.20">
    <property type="entry name" value="ProC-like, C-terminal domain"/>
    <property type="match status" value="1"/>
</dbReference>
<dbReference type="SUPFAM" id="SSF51735">
    <property type="entry name" value="NAD(P)-binding Rossmann-fold domains"/>
    <property type="match status" value="1"/>
</dbReference>
<dbReference type="Gene3D" id="3.40.50.720">
    <property type="entry name" value="NAD(P)-binding Rossmann-like Domain"/>
    <property type="match status" value="1"/>
</dbReference>
<feature type="domain" description="DUF2520" evidence="2">
    <location>
        <begin position="133"/>
        <end position="259"/>
    </location>
</feature>